<gene>
    <name evidence="5" type="ORF">BBI10_13430</name>
</gene>
<dbReference type="RefSeq" id="WP_065988987.1">
    <property type="nucleotide sequence ID" value="NZ_MDEN01000062.1"/>
</dbReference>
<proteinExistence type="predicted"/>
<dbReference type="InterPro" id="IPR016181">
    <property type="entry name" value="Acyl_CoA_acyltransferase"/>
</dbReference>
<dbReference type="PANTHER" id="PTHR43420">
    <property type="entry name" value="ACETYLTRANSFERASE"/>
    <property type="match status" value="1"/>
</dbReference>
<dbReference type="Proteomes" id="UP000095143">
    <property type="component" value="Unassembled WGS sequence"/>
</dbReference>
<feature type="transmembrane region" description="Helical" evidence="3">
    <location>
        <begin position="61"/>
        <end position="80"/>
    </location>
</feature>
<keyword evidence="1 5" id="KW-0808">Transferase</keyword>
<evidence type="ECO:0000313" key="5">
    <source>
        <dbReference type="EMBL" id="OCX20540.1"/>
    </source>
</evidence>
<protein>
    <submittedName>
        <fullName evidence="5">GNAT family N-acetyltransferase</fullName>
    </submittedName>
</protein>
<evidence type="ECO:0000313" key="6">
    <source>
        <dbReference type="Proteomes" id="UP000095143"/>
    </source>
</evidence>
<name>A0A1C2E0I5_9PSED</name>
<keyword evidence="2" id="KW-0012">Acyltransferase</keyword>
<keyword evidence="3" id="KW-0472">Membrane</keyword>
<dbReference type="AlphaFoldDB" id="A0A1C2E0I5"/>
<evidence type="ECO:0000256" key="1">
    <source>
        <dbReference type="ARBA" id="ARBA00022679"/>
    </source>
</evidence>
<reference evidence="5 6" key="1">
    <citation type="submission" date="2016-08" db="EMBL/GenBank/DDBJ databases">
        <title>Whole genome sequence of Pseudomonas graminis strain UASWS1507, a potential biological control agent for agriculture.</title>
        <authorList>
            <person name="Crovadore J."/>
            <person name="Calmin G."/>
            <person name="Chablais R."/>
            <person name="Cochard B."/>
            <person name="Lefort F."/>
        </authorList>
    </citation>
    <scope>NUCLEOTIDE SEQUENCE [LARGE SCALE GENOMIC DNA]</scope>
    <source>
        <strain evidence="5 6">UASWS1507</strain>
    </source>
</reference>
<dbReference type="Gene3D" id="3.40.630.30">
    <property type="match status" value="1"/>
</dbReference>
<evidence type="ECO:0000256" key="3">
    <source>
        <dbReference type="SAM" id="Phobius"/>
    </source>
</evidence>
<accession>A0A1C2E0I5</accession>
<dbReference type="PANTHER" id="PTHR43420:SF12">
    <property type="entry name" value="N-ACETYLTRANSFERASE DOMAIN-CONTAINING PROTEIN"/>
    <property type="match status" value="1"/>
</dbReference>
<dbReference type="Pfam" id="PF00583">
    <property type="entry name" value="Acetyltransf_1"/>
    <property type="match status" value="1"/>
</dbReference>
<keyword evidence="3" id="KW-1133">Transmembrane helix</keyword>
<sequence>MDEVISYREATVEDVAVICELGQLLNAIHHADRPDIYAAETRDYLRDAPHWSGFLNNPEQVIFLAFVGVRAAGFVSAGMFSAGGPLLQPMAFARIGSVCVAQVFWGKGLGRGLIERVQGWAQERGAKDIRLSVWGFNTHARRLYEELGFETRAFEMGMRLT</sequence>
<feature type="domain" description="N-acetyltransferase" evidence="4">
    <location>
        <begin position="23"/>
        <end position="161"/>
    </location>
</feature>
<dbReference type="SUPFAM" id="SSF55729">
    <property type="entry name" value="Acyl-CoA N-acyltransferases (Nat)"/>
    <property type="match status" value="1"/>
</dbReference>
<dbReference type="OrthoDB" id="6869927at2"/>
<dbReference type="EMBL" id="MDEN01000062">
    <property type="protein sequence ID" value="OCX20540.1"/>
    <property type="molecule type" value="Genomic_DNA"/>
</dbReference>
<organism evidence="5 6">
    <name type="scientific">Pseudomonas graminis</name>
    <dbReference type="NCBI Taxonomy" id="158627"/>
    <lineage>
        <taxon>Bacteria</taxon>
        <taxon>Pseudomonadati</taxon>
        <taxon>Pseudomonadota</taxon>
        <taxon>Gammaproteobacteria</taxon>
        <taxon>Pseudomonadales</taxon>
        <taxon>Pseudomonadaceae</taxon>
        <taxon>Pseudomonas</taxon>
    </lineage>
</organism>
<dbReference type="InterPro" id="IPR050680">
    <property type="entry name" value="YpeA/RimI_acetyltransf"/>
</dbReference>
<comment type="caution">
    <text evidence="5">The sequence shown here is derived from an EMBL/GenBank/DDBJ whole genome shotgun (WGS) entry which is preliminary data.</text>
</comment>
<evidence type="ECO:0000256" key="2">
    <source>
        <dbReference type="ARBA" id="ARBA00023315"/>
    </source>
</evidence>
<dbReference type="InterPro" id="IPR000182">
    <property type="entry name" value="GNAT_dom"/>
</dbReference>
<dbReference type="GO" id="GO:0016747">
    <property type="term" value="F:acyltransferase activity, transferring groups other than amino-acyl groups"/>
    <property type="evidence" value="ECO:0007669"/>
    <property type="project" value="InterPro"/>
</dbReference>
<keyword evidence="3" id="KW-0812">Transmembrane</keyword>
<dbReference type="CDD" id="cd04301">
    <property type="entry name" value="NAT_SF"/>
    <property type="match status" value="1"/>
</dbReference>
<evidence type="ECO:0000259" key="4">
    <source>
        <dbReference type="PROSITE" id="PS51186"/>
    </source>
</evidence>
<dbReference type="PROSITE" id="PS51186">
    <property type="entry name" value="GNAT"/>
    <property type="match status" value="1"/>
</dbReference>